<evidence type="ECO:0000313" key="2">
    <source>
        <dbReference type="EMBL" id="ADJ48642.1"/>
    </source>
</evidence>
<dbReference type="Pfam" id="PF13471">
    <property type="entry name" value="Transglut_core3"/>
    <property type="match status" value="1"/>
</dbReference>
<dbReference type="InterPro" id="IPR053521">
    <property type="entry name" value="McjB-like"/>
</dbReference>
<feature type="domain" description="Microcin J25-processing protein McjB C-terminal" evidence="1">
    <location>
        <begin position="124"/>
        <end position="221"/>
    </location>
</feature>
<dbReference type="Gene3D" id="1.10.10.1150">
    <property type="entry name" value="Coenzyme PQQ synthesis protein D (PqqD)"/>
    <property type="match status" value="1"/>
</dbReference>
<organism evidence="2 3">
    <name type="scientific">Amycolatopsis mediterranei (strain U-32)</name>
    <dbReference type="NCBI Taxonomy" id="749927"/>
    <lineage>
        <taxon>Bacteria</taxon>
        <taxon>Bacillati</taxon>
        <taxon>Actinomycetota</taxon>
        <taxon>Actinomycetes</taxon>
        <taxon>Pseudonocardiales</taxon>
        <taxon>Pseudonocardiaceae</taxon>
        <taxon>Amycolatopsis</taxon>
    </lineage>
</organism>
<sequence length="235" mass="25568">MIKARVPASVRAVPDDAGRLVLLDSATGRWFVLNRSGAAFYEELRSAADVDKAVDALLARYPAVPADRIRRDADELVSALVARGLVELPDAEGRHAAGVLMAVPADEVPAGRRWRLTAPFAFLLALLLLRLPFRTSAAVVARLKRTKPEASAADALSALSAARRASRWYPGRVACVEISLTAVLTAAFLGLRIDWCFGFAVDPYSFHAWIEVDGEPVTHPADEPIPPTYRRVFRA</sequence>
<dbReference type="OrthoDB" id="583768at2"/>
<dbReference type="InterPro" id="IPR032708">
    <property type="entry name" value="McjB_C"/>
</dbReference>
<dbReference type="eggNOG" id="ENOG502ZD72">
    <property type="taxonomic scope" value="Bacteria"/>
</dbReference>
<dbReference type="GeneID" id="92874572"/>
<gene>
    <name evidence="2" type="ordered locus">AMED_6922</name>
</gene>
<dbReference type="Pfam" id="PF05402">
    <property type="entry name" value="PqqD"/>
    <property type="match status" value="1"/>
</dbReference>
<dbReference type="HOGENOM" id="CLU_1178273_0_0_11"/>
<dbReference type="InterPro" id="IPR041881">
    <property type="entry name" value="PqqD_sf"/>
</dbReference>
<accession>A0A0H3DEJ0</accession>
<evidence type="ECO:0000313" key="3">
    <source>
        <dbReference type="Proteomes" id="UP000000328"/>
    </source>
</evidence>
<reference evidence="2 3" key="1">
    <citation type="journal article" date="2010" name="Cell Res.">
        <title>Complete genome sequence of the rifamycin SV-producing Amycolatopsis mediterranei U32 revealed its genetic characteristics in phylogeny and metabolism.</title>
        <authorList>
            <person name="Zhao W."/>
            <person name="Zhong Y."/>
            <person name="Yuan H."/>
            <person name="Wang J."/>
            <person name="Zheng H."/>
            <person name="Wang Y."/>
            <person name="Cen X."/>
            <person name="Xu F."/>
            <person name="Bai J."/>
            <person name="Han X."/>
            <person name="Lu G."/>
            <person name="Zhu Y."/>
            <person name="Shao Z."/>
            <person name="Yan H."/>
            <person name="Li C."/>
            <person name="Peng N."/>
            <person name="Zhang Z."/>
            <person name="Zhang Y."/>
            <person name="Lin W."/>
            <person name="Fan Y."/>
            <person name="Qin Z."/>
            <person name="Hu Y."/>
            <person name="Zhu B."/>
            <person name="Wang S."/>
            <person name="Ding X."/>
            <person name="Zhao G.P."/>
        </authorList>
    </citation>
    <scope>NUCLEOTIDE SEQUENCE [LARGE SCALE GENOMIC DNA]</scope>
    <source>
        <strain evidence="3">U-32</strain>
    </source>
</reference>
<dbReference type="Proteomes" id="UP000000328">
    <property type="component" value="Chromosome"/>
</dbReference>
<dbReference type="NCBIfam" id="NF033537">
    <property type="entry name" value="lasso_biosyn_B2"/>
    <property type="match status" value="1"/>
</dbReference>
<proteinExistence type="predicted"/>
<dbReference type="AlphaFoldDB" id="A0A0H3DEJ0"/>
<dbReference type="KEGG" id="amd:AMED_6922"/>
<dbReference type="EMBL" id="CP002000">
    <property type="protein sequence ID" value="ADJ48642.1"/>
    <property type="molecule type" value="Genomic_DNA"/>
</dbReference>
<protein>
    <recommendedName>
        <fullName evidence="1">Microcin J25-processing protein McjB C-terminal domain-containing protein</fullName>
    </recommendedName>
</protein>
<evidence type="ECO:0000259" key="1">
    <source>
        <dbReference type="Pfam" id="PF13471"/>
    </source>
</evidence>
<dbReference type="InterPro" id="IPR008792">
    <property type="entry name" value="PQQD"/>
</dbReference>
<name>A0A0H3DEJ0_AMYMU</name>
<dbReference type="RefSeq" id="WP_013228687.1">
    <property type="nucleotide sequence ID" value="NC_014318.1"/>
</dbReference>
<dbReference type="PATRIC" id="fig|749927.5.peg.7200"/>